<dbReference type="AlphaFoldDB" id="A0A0E0EN15"/>
<feature type="region of interest" description="Disordered" evidence="1">
    <location>
        <begin position="98"/>
        <end position="117"/>
    </location>
</feature>
<dbReference type="EnsemblPlants" id="OMERI08G15950.1">
    <property type="protein sequence ID" value="OMERI08G15950.1"/>
    <property type="gene ID" value="OMERI08G15950"/>
</dbReference>
<name>A0A0E0EN15_9ORYZ</name>
<dbReference type="eggNOG" id="ENOG502S0KC">
    <property type="taxonomic scope" value="Eukaryota"/>
</dbReference>
<keyword evidence="3" id="KW-1185">Reference proteome</keyword>
<feature type="region of interest" description="Disordered" evidence="1">
    <location>
        <begin position="153"/>
        <end position="183"/>
    </location>
</feature>
<dbReference type="Gramene" id="OMERI08G15950.1">
    <property type="protein sequence ID" value="OMERI08G15950.1"/>
    <property type="gene ID" value="OMERI08G15950"/>
</dbReference>
<evidence type="ECO:0000313" key="3">
    <source>
        <dbReference type="Proteomes" id="UP000008021"/>
    </source>
</evidence>
<protein>
    <submittedName>
        <fullName evidence="2">Uncharacterized protein</fullName>
    </submittedName>
</protein>
<sequence length="327" mass="34689">MGCVSSKILSKSGSFQEKVVSHGFKGSNLIEEIILSTPKKSNGDQFLALLRTSTSSASAAAAAATSRAKDAADQTTTTTAAAAEEFVKIETINVSELLAGLEEEEEEEEERDDGERCSAQACVLDGAAARARSFRTVEEFDALVTQCGSSEAAEAASSADQDATGAKPSEQEEEAAAAAAAAGNKRRARARQLGELKVPLPPAFDLSKSGSLRDWLLQGGQIFSPGSYVTPKFGTISPAPPPQLQERGGVVLHNAGEPQPQPQQHTVFDTELVAQFEQAMERLSEDEERVLEKILEAMGAAAAAEEEEEATARLEMPSHRPVMVVQE</sequence>
<accession>A0A0E0EN15</accession>
<organism evidence="2">
    <name type="scientific">Oryza meridionalis</name>
    <dbReference type="NCBI Taxonomy" id="40149"/>
    <lineage>
        <taxon>Eukaryota</taxon>
        <taxon>Viridiplantae</taxon>
        <taxon>Streptophyta</taxon>
        <taxon>Embryophyta</taxon>
        <taxon>Tracheophyta</taxon>
        <taxon>Spermatophyta</taxon>
        <taxon>Magnoliopsida</taxon>
        <taxon>Liliopsida</taxon>
        <taxon>Poales</taxon>
        <taxon>Poaceae</taxon>
        <taxon>BOP clade</taxon>
        <taxon>Oryzoideae</taxon>
        <taxon>Oryzeae</taxon>
        <taxon>Oryzinae</taxon>
        <taxon>Oryza</taxon>
    </lineage>
</organism>
<proteinExistence type="predicted"/>
<feature type="region of interest" description="Disordered" evidence="1">
    <location>
        <begin position="303"/>
        <end position="327"/>
    </location>
</feature>
<reference evidence="2" key="1">
    <citation type="submission" date="2015-04" db="UniProtKB">
        <authorList>
            <consortium name="EnsemblPlants"/>
        </authorList>
    </citation>
    <scope>IDENTIFICATION</scope>
</reference>
<reference evidence="2" key="2">
    <citation type="submission" date="2018-05" db="EMBL/GenBank/DDBJ databases">
        <title>OmerRS3 (Oryza meridionalis Reference Sequence Version 3).</title>
        <authorList>
            <person name="Zhang J."/>
            <person name="Kudrna D."/>
            <person name="Lee S."/>
            <person name="Talag J."/>
            <person name="Welchert J."/>
            <person name="Wing R.A."/>
        </authorList>
    </citation>
    <scope>NUCLEOTIDE SEQUENCE [LARGE SCALE GENOMIC DNA]</scope>
    <source>
        <strain evidence="2">cv. OR44</strain>
    </source>
</reference>
<feature type="compositionally biased region" description="Acidic residues" evidence="1">
    <location>
        <begin position="101"/>
        <end position="112"/>
    </location>
</feature>
<dbReference type="Proteomes" id="UP000008021">
    <property type="component" value="Chromosome 8"/>
</dbReference>
<evidence type="ECO:0000313" key="2">
    <source>
        <dbReference type="EnsemblPlants" id="OMERI08G15950.1"/>
    </source>
</evidence>
<evidence type="ECO:0000256" key="1">
    <source>
        <dbReference type="SAM" id="MobiDB-lite"/>
    </source>
</evidence>
<dbReference type="HOGENOM" id="CLU_875504_0_0_1"/>